<dbReference type="Pfam" id="PF04264">
    <property type="entry name" value="YceI"/>
    <property type="match status" value="1"/>
</dbReference>
<evidence type="ECO:0000259" key="2">
    <source>
        <dbReference type="SMART" id="SM00867"/>
    </source>
</evidence>
<dbReference type="SMART" id="SM00867">
    <property type="entry name" value="YceI"/>
    <property type="match status" value="1"/>
</dbReference>
<evidence type="ECO:0000313" key="3">
    <source>
        <dbReference type="EMBL" id="TDU28764.1"/>
    </source>
</evidence>
<dbReference type="InterPro" id="IPR036761">
    <property type="entry name" value="TTHA0802/YceI-like_sf"/>
</dbReference>
<protein>
    <submittedName>
        <fullName evidence="3">Polyisoprenoid-binding protein YceI</fullName>
    </submittedName>
</protein>
<accession>A0A4R7P4P9</accession>
<dbReference type="AlphaFoldDB" id="A0A4R7P4P9"/>
<sequence>MKRFLSFTLLAVSTALFAAASSPVDAGKSRITATFTQMGVGVDGAFKKFTGSVTYDAANVAGSSAELSVDTSSFDIGDEDYNAEVRKKEWFDSKAFPSATFKSTSIKPLGADRFEATGTLTMKGKSVTVKAPVSVKTEGSNRRFEGEVPVSRAAFAMGDKEWNEVLEDKVLVKFVIVAPAG</sequence>
<gene>
    <name evidence="3" type="ORF">DFR24_3139</name>
</gene>
<feature type="signal peptide" evidence="1">
    <location>
        <begin position="1"/>
        <end position="18"/>
    </location>
</feature>
<comment type="caution">
    <text evidence="3">The sequence shown here is derived from an EMBL/GenBank/DDBJ whole genome shotgun (WGS) entry which is preliminary data.</text>
</comment>
<feature type="domain" description="Lipid/polyisoprenoid-binding YceI-like" evidence="2">
    <location>
        <begin position="21"/>
        <end position="179"/>
    </location>
</feature>
<dbReference type="EMBL" id="SOBT01000009">
    <property type="protein sequence ID" value="TDU28764.1"/>
    <property type="molecule type" value="Genomic_DNA"/>
</dbReference>
<evidence type="ECO:0000313" key="4">
    <source>
        <dbReference type="Proteomes" id="UP000295341"/>
    </source>
</evidence>
<name>A0A4R7P4P9_9GAMM</name>
<keyword evidence="1" id="KW-0732">Signal</keyword>
<dbReference type="Gene3D" id="2.40.128.110">
    <property type="entry name" value="Lipid/polyisoprenoid-binding, YceI-like"/>
    <property type="match status" value="1"/>
</dbReference>
<evidence type="ECO:0000256" key="1">
    <source>
        <dbReference type="SAM" id="SignalP"/>
    </source>
</evidence>
<dbReference type="PANTHER" id="PTHR34406">
    <property type="entry name" value="PROTEIN YCEI"/>
    <property type="match status" value="1"/>
</dbReference>
<dbReference type="RefSeq" id="WP_210772526.1">
    <property type="nucleotide sequence ID" value="NZ_MWIN01000018.1"/>
</dbReference>
<organism evidence="3 4">
    <name type="scientific">Panacagrimonas perspica</name>
    <dbReference type="NCBI Taxonomy" id="381431"/>
    <lineage>
        <taxon>Bacteria</taxon>
        <taxon>Pseudomonadati</taxon>
        <taxon>Pseudomonadota</taxon>
        <taxon>Gammaproteobacteria</taxon>
        <taxon>Nevskiales</taxon>
        <taxon>Nevskiaceae</taxon>
        <taxon>Panacagrimonas</taxon>
    </lineage>
</organism>
<keyword evidence="4" id="KW-1185">Reference proteome</keyword>
<reference evidence="3 4" key="1">
    <citation type="submission" date="2019-03" db="EMBL/GenBank/DDBJ databases">
        <title>Genomic Encyclopedia of Type Strains, Phase IV (KMG-IV): sequencing the most valuable type-strain genomes for metagenomic binning, comparative biology and taxonomic classification.</title>
        <authorList>
            <person name="Goeker M."/>
        </authorList>
    </citation>
    <scope>NUCLEOTIDE SEQUENCE [LARGE SCALE GENOMIC DNA]</scope>
    <source>
        <strain evidence="3 4">DSM 26377</strain>
    </source>
</reference>
<dbReference type="PANTHER" id="PTHR34406:SF1">
    <property type="entry name" value="PROTEIN YCEI"/>
    <property type="match status" value="1"/>
</dbReference>
<proteinExistence type="predicted"/>
<dbReference type="Proteomes" id="UP000295341">
    <property type="component" value="Unassembled WGS sequence"/>
</dbReference>
<feature type="chain" id="PRO_5030099544" evidence="1">
    <location>
        <begin position="19"/>
        <end position="181"/>
    </location>
</feature>
<dbReference type="InterPro" id="IPR007372">
    <property type="entry name" value="Lipid/polyisoprenoid-bd_YceI"/>
</dbReference>
<dbReference type="SUPFAM" id="SSF101874">
    <property type="entry name" value="YceI-like"/>
    <property type="match status" value="1"/>
</dbReference>